<evidence type="ECO:0000256" key="1">
    <source>
        <dbReference type="ARBA" id="ARBA00004141"/>
    </source>
</evidence>
<evidence type="ECO:0000256" key="6">
    <source>
        <dbReference type="SAM" id="MobiDB-lite"/>
    </source>
</evidence>
<feature type="transmembrane region" description="Helical" evidence="7">
    <location>
        <begin position="453"/>
        <end position="475"/>
    </location>
</feature>
<dbReference type="Gene3D" id="1.20.1250.20">
    <property type="entry name" value="MFS general substrate transporter like domains"/>
    <property type="match status" value="3"/>
</dbReference>
<accession>A0A409VDI9</accession>
<feature type="domain" description="Major facilitator superfamily (MFS) profile" evidence="8">
    <location>
        <begin position="415"/>
        <end position="848"/>
    </location>
</feature>
<evidence type="ECO:0000313" key="10">
    <source>
        <dbReference type="Proteomes" id="UP000284842"/>
    </source>
</evidence>
<dbReference type="Pfam" id="PF07690">
    <property type="entry name" value="MFS_1"/>
    <property type="match status" value="2"/>
</dbReference>
<protein>
    <recommendedName>
        <fullName evidence="8">Major facilitator superfamily (MFS) profile domain-containing protein</fullName>
    </recommendedName>
</protein>
<feature type="transmembrane region" description="Helical" evidence="7">
    <location>
        <begin position="772"/>
        <end position="795"/>
    </location>
</feature>
<organism evidence="9 10">
    <name type="scientific">Panaeolus cyanescens</name>
    <dbReference type="NCBI Taxonomy" id="181874"/>
    <lineage>
        <taxon>Eukaryota</taxon>
        <taxon>Fungi</taxon>
        <taxon>Dikarya</taxon>
        <taxon>Basidiomycota</taxon>
        <taxon>Agaricomycotina</taxon>
        <taxon>Agaricomycetes</taxon>
        <taxon>Agaricomycetidae</taxon>
        <taxon>Agaricales</taxon>
        <taxon>Agaricineae</taxon>
        <taxon>Galeropsidaceae</taxon>
        <taxon>Panaeolus</taxon>
    </lineage>
</organism>
<dbReference type="GO" id="GO:0016020">
    <property type="term" value="C:membrane"/>
    <property type="evidence" value="ECO:0007669"/>
    <property type="project" value="UniProtKB-SubCell"/>
</dbReference>
<feature type="transmembrane region" description="Helical" evidence="7">
    <location>
        <begin position="506"/>
        <end position="530"/>
    </location>
</feature>
<dbReference type="Proteomes" id="UP000284842">
    <property type="component" value="Unassembled WGS sequence"/>
</dbReference>
<dbReference type="PANTHER" id="PTHR43791">
    <property type="entry name" value="PERMEASE-RELATED"/>
    <property type="match status" value="1"/>
</dbReference>
<evidence type="ECO:0000256" key="2">
    <source>
        <dbReference type="ARBA" id="ARBA00022448"/>
    </source>
</evidence>
<dbReference type="InParanoid" id="A0A409VDI9"/>
<keyword evidence="10" id="KW-1185">Reference proteome</keyword>
<dbReference type="PROSITE" id="PS50850">
    <property type="entry name" value="MFS"/>
    <property type="match status" value="1"/>
</dbReference>
<evidence type="ECO:0000256" key="3">
    <source>
        <dbReference type="ARBA" id="ARBA00022692"/>
    </source>
</evidence>
<gene>
    <name evidence="9" type="ORF">CVT24_005986</name>
</gene>
<dbReference type="InterPro" id="IPR020846">
    <property type="entry name" value="MFS_dom"/>
</dbReference>
<keyword evidence="5 7" id="KW-0472">Membrane</keyword>
<dbReference type="AlphaFoldDB" id="A0A409VDI9"/>
<proteinExistence type="predicted"/>
<sequence>MDNSAPSTPTSTPATGTRNDVLSDDERPGGITGLPQEQVEEITKLALRRADFRLLPLLGMLNALSLIDRSNLGLARTAGMGKDLSLGIGARYSIVSCIYFIPYILLELPSNLFLRRLGVVNWLTFLAISWGTVQLAMGFVTTWKHLMLCRVLLGAFEAGFFPALVYIVTSWYTRHEVQKRLAALYIVGVFVGGFSAIFAYVLTLLNGKQGIAGWSWIFIVEGAITIGFGILGWFYLPTFPEQNTFLTTIETSIVLNRVEKDRGDSVPDDISTGKVIAHLSDWKIWVFGVMYMCTTMPSYAISFFLTLILRGMGWSTTASLLLVGQQRQGGAIQGFSSPRLDLEDVSPGYLHTVPPFPFHSNSTRVMSADSFTSDIKKEKDVSKDSSVSSVKIESGSSGYDAVFEKRTLRYLDWRILPILALAYSFALIDRINLGAAYAAGMDADLGLRHGSRYSIISCIYFVPYFFLQLPGNLVLRYFGVRNWLSFVIVAWGSVQLGMGFVHQWGWLVLCRALLGVFEASFFPALVFIISTWYKRHEVQKRLAIFYLLSITAGGLSPLLAYVLSLLDGKGNLAGWRWIFVIEGIITILLAGITYLFIPEFPDQNRFLTKEQTEFVLKRIDEDRGDALPDEITWAKVLLHLRDWTIWGYGTIFLLASLPSYAQGFFLPIILKGMGWSKTASLLLASFSVPPYGPTIITTMVMAHYADKYKHRSGFIAGCTIVCLIGLTLTAFAKQDAVRYFGCFLINAGNSGSGPSILAYSVNNVVSHSKRSVVTALTISLSSIGGIIATTVFRAADFPRYVPGMYFLFHDVIWDVTLTITIRFGCIHCGTIFDFGSFGCYDLSLLHPK</sequence>
<dbReference type="FunFam" id="1.20.1250.20:FF:000018">
    <property type="entry name" value="MFS transporter permease"/>
    <property type="match status" value="2"/>
</dbReference>
<dbReference type="InterPro" id="IPR036259">
    <property type="entry name" value="MFS_trans_sf"/>
</dbReference>
<dbReference type="EMBL" id="NHTK01006133">
    <property type="protein sequence ID" value="PPQ63040.1"/>
    <property type="molecule type" value="Genomic_DNA"/>
</dbReference>
<keyword evidence="4 7" id="KW-1133">Transmembrane helix</keyword>
<feature type="transmembrane region" description="Helical" evidence="7">
    <location>
        <begin position="482"/>
        <end position="500"/>
    </location>
</feature>
<evidence type="ECO:0000256" key="5">
    <source>
        <dbReference type="ARBA" id="ARBA00023136"/>
    </source>
</evidence>
<evidence type="ECO:0000259" key="8">
    <source>
        <dbReference type="PROSITE" id="PS50850"/>
    </source>
</evidence>
<feature type="transmembrane region" description="Helical" evidence="7">
    <location>
        <begin position="84"/>
        <end position="106"/>
    </location>
</feature>
<dbReference type="InterPro" id="IPR011701">
    <property type="entry name" value="MFS"/>
</dbReference>
<dbReference type="GO" id="GO:0022857">
    <property type="term" value="F:transmembrane transporter activity"/>
    <property type="evidence" value="ECO:0007669"/>
    <property type="project" value="InterPro"/>
</dbReference>
<feature type="transmembrane region" description="Helical" evidence="7">
    <location>
        <begin position="284"/>
        <end position="309"/>
    </location>
</feature>
<comment type="subcellular location">
    <subcellularLocation>
        <location evidence="1">Membrane</location>
        <topology evidence="1">Multi-pass membrane protein</topology>
    </subcellularLocation>
</comment>
<feature type="transmembrane region" description="Helical" evidence="7">
    <location>
        <begin position="214"/>
        <end position="236"/>
    </location>
</feature>
<feature type="compositionally biased region" description="Low complexity" evidence="6">
    <location>
        <begin position="1"/>
        <end position="15"/>
    </location>
</feature>
<dbReference type="STRING" id="181874.A0A409VDI9"/>
<feature type="transmembrane region" description="Helical" evidence="7">
    <location>
        <begin position="714"/>
        <end position="732"/>
    </location>
</feature>
<dbReference type="SUPFAM" id="SSF103473">
    <property type="entry name" value="MFS general substrate transporter"/>
    <property type="match status" value="2"/>
</dbReference>
<keyword evidence="2" id="KW-0813">Transport</keyword>
<comment type="caution">
    <text evidence="9">The sequence shown here is derived from an EMBL/GenBank/DDBJ whole genome shotgun (WGS) entry which is preliminary data.</text>
</comment>
<feature type="transmembrane region" description="Helical" evidence="7">
    <location>
        <begin position="575"/>
        <end position="597"/>
    </location>
</feature>
<feature type="region of interest" description="Disordered" evidence="6">
    <location>
        <begin position="1"/>
        <end position="34"/>
    </location>
</feature>
<feature type="transmembrane region" description="Helical" evidence="7">
    <location>
        <begin position="645"/>
        <end position="669"/>
    </location>
</feature>
<dbReference type="OrthoDB" id="3639251at2759"/>
<dbReference type="PANTHER" id="PTHR43791:SF3">
    <property type="entry name" value="MAJOR FACILITATOR SUPERFAMILY (MFS) PROFILE DOMAIN-CONTAINING PROTEIN"/>
    <property type="match status" value="1"/>
</dbReference>
<feature type="transmembrane region" description="Helical" evidence="7">
    <location>
        <begin position="118"/>
        <end position="140"/>
    </location>
</feature>
<evidence type="ECO:0000313" key="9">
    <source>
        <dbReference type="EMBL" id="PPQ63040.1"/>
    </source>
</evidence>
<feature type="transmembrane region" description="Helical" evidence="7">
    <location>
        <begin position="681"/>
        <end position="702"/>
    </location>
</feature>
<name>A0A409VDI9_9AGAR</name>
<evidence type="ECO:0000256" key="4">
    <source>
        <dbReference type="ARBA" id="ARBA00022989"/>
    </source>
</evidence>
<reference evidence="9 10" key="1">
    <citation type="journal article" date="2018" name="Evol. Lett.">
        <title>Horizontal gene cluster transfer increased hallucinogenic mushroom diversity.</title>
        <authorList>
            <person name="Reynolds H.T."/>
            <person name="Vijayakumar V."/>
            <person name="Gluck-Thaler E."/>
            <person name="Korotkin H.B."/>
            <person name="Matheny P.B."/>
            <person name="Slot J.C."/>
        </authorList>
    </citation>
    <scope>NUCLEOTIDE SEQUENCE [LARGE SCALE GENOMIC DNA]</scope>
    <source>
        <strain evidence="9 10">2629</strain>
    </source>
</reference>
<keyword evidence="3 7" id="KW-0812">Transmembrane</keyword>
<feature type="transmembrane region" description="Helical" evidence="7">
    <location>
        <begin position="415"/>
        <end position="433"/>
    </location>
</feature>
<feature type="transmembrane region" description="Helical" evidence="7">
    <location>
        <begin position="738"/>
        <end position="760"/>
    </location>
</feature>
<evidence type="ECO:0000256" key="7">
    <source>
        <dbReference type="SAM" id="Phobius"/>
    </source>
</evidence>
<feature type="transmembrane region" description="Helical" evidence="7">
    <location>
        <begin position="181"/>
        <end position="202"/>
    </location>
</feature>
<feature type="transmembrane region" description="Helical" evidence="7">
    <location>
        <begin position="147"/>
        <end position="169"/>
    </location>
</feature>
<feature type="transmembrane region" description="Helical" evidence="7">
    <location>
        <begin position="542"/>
        <end position="563"/>
    </location>
</feature>